<evidence type="ECO:0000256" key="2">
    <source>
        <dbReference type="ARBA" id="ARBA00006519"/>
    </source>
</evidence>
<accession>A0A091DG78</accession>
<dbReference type="GO" id="GO:0051673">
    <property type="term" value="P:disruption of plasma membrane integrity in another organism"/>
    <property type="evidence" value="ECO:0007669"/>
    <property type="project" value="TreeGrafter"/>
</dbReference>
<dbReference type="InterPro" id="IPR002366">
    <property type="entry name" value="Alpha-defensin_N"/>
</dbReference>
<dbReference type="GO" id="GO:0005615">
    <property type="term" value="C:extracellular space"/>
    <property type="evidence" value="ECO:0007669"/>
    <property type="project" value="InterPro"/>
</dbReference>
<evidence type="ECO:0000259" key="10">
    <source>
        <dbReference type="SMART" id="SM01418"/>
    </source>
</evidence>
<evidence type="ECO:0000256" key="4">
    <source>
        <dbReference type="ARBA" id="ARBA00022529"/>
    </source>
</evidence>
<feature type="region of interest" description="Disordered" evidence="8">
    <location>
        <begin position="212"/>
        <end position="234"/>
    </location>
</feature>
<dbReference type="GO" id="GO:0031012">
    <property type="term" value="C:extracellular matrix"/>
    <property type="evidence" value="ECO:0007669"/>
    <property type="project" value="TreeGrafter"/>
</dbReference>
<dbReference type="PANTHER" id="PTHR11876">
    <property type="entry name" value="ALPHA-DEFENSIN 1"/>
    <property type="match status" value="1"/>
</dbReference>
<evidence type="ECO:0000256" key="7">
    <source>
        <dbReference type="ARBA" id="ARBA00023022"/>
    </source>
</evidence>
<dbReference type="GO" id="GO:0071222">
    <property type="term" value="P:cellular response to lipopolysaccharide"/>
    <property type="evidence" value="ECO:0007669"/>
    <property type="project" value="TreeGrafter"/>
</dbReference>
<comment type="subcellular location">
    <subcellularLocation>
        <location evidence="1">Secreted</location>
    </subcellularLocation>
</comment>
<dbReference type="GO" id="GO:0050830">
    <property type="term" value="P:defense response to Gram-positive bacterium"/>
    <property type="evidence" value="ECO:0007669"/>
    <property type="project" value="TreeGrafter"/>
</dbReference>
<evidence type="ECO:0000256" key="9">
    <source>
        <dbReference type="SAM" id="SignalP"/>
    </source>
</evidence>
<feature type="chain" id="PRO_5001872007" evidence="9">
    <location>
        <begin position="20"/>
        <end position="234"/>
    </location>
</feature>
<dbReference type="AlphaFoldDB" id="A0A091DG78"/>
<keyword evidence="6" id="KW-0211">Defensin</keyword>
<feature type="domain" description="Alpha-defensin N-terminal" evidence="10">
    <location>
        <begin position="1"/>
        <end position="45"/>
    </location>
</feature>
<dbReference type="GO" id="GO:0002227">
    <property type="term" value="P:innate immune response in mucosa"/>
    <property type="evidence" value="ECO:0007669"/>
    <property type="project" value="TreeGrafter"/>
</dbReference>
<dbReference type="STRING" id="885580.ENSFDAP00000021363"/>
<proteinExistence type="inferred from homology"/>
<evidence type="ECO:0000313" key="11">
    <source>
        <dbReference type="EMBL" id="KFO30082.1"/>
    </source>
</evidence>
<dbReference type="SMART" id="SM01418">
    <property type="entry name" value="Defensin_propep"/>
    <property type="match status" value="2"/>
</dbReference>
<dbReference type="GO" id="GO:0061844">
    <property type="term" value="P:antimicrobial humoral immune response mediated by antimicrobial peptide"/>
    <property type="evidence" value="ECO:0007669"/>
    <property type="project" value="TreeGrafter"/>
</dbReference>
<dbReference type="Proteomes" id="UP000028990">
    <property type="component" value="Unassembled WGS sequence"/>
</dbReference>
<evidence type="ECO:0000256" key="8">
    <source>
        <dbReference type="SAM" id="MobiDB-lite"/>
    </source>
</evidence>
<keyword evidence="5 9" id="KW-0732">Signal</keyword>
<keyword evidence="12" id="KW-1185">Reference proteome</keyword>
<reference evidence="11 12" key="1">
    <citation type="submission" date="2013-11" db="EMBL/GenBank/DDBJ databases">
        <title>The Damaraland mole rat (Fukomys damarensis) genome and evolution of African mole rats.</title>
        <authorList>
            <person name="Gladyshev V.N."/>
            <person name="Fang X."/>
        </authorList>
    </citation>
    <scope>NUCLEOTIDE SEQUENCE [LARGE SCALE GENOMIC DNA]</scope>
    <source>
        <tissue evidence="11">Liver</tissue>
    </source>
</reference>
<keyword evidence="3" id="KW-0964">Secreted</keyword>
<feature type="region of interest" description="Disordered" evidence="8">
    <location>
        <begin position="123"/>
        <end position="150"/>
    </location>
</feature>
<feature type="domain" description="Alpha-defensin N-terminal" evidence="10">
    <location>
        <begin position="100"/>
        <end position="150"/>
    </location>
</feature>
<comment type="similarity">
    <text evidence="2">Belongs to the alpha-defensin family.</text>
</comment>
<gene>
    <name evidence="11" type="ORF">H920_08516</name>
</gene>
<dbReference type="GO" id="GO:0019731">
    <property type="term" value="P:antibacterial humoral response"/>
    <property type="evidence" value="ECO:0007669"/>
    <property type="project" value="TreeGrafter"/>
</dbReference>
<feature type="signal peptide" evidence="9">
    <location>
        <begin position="1"/>
        <end position="19"/>
    </location>
</feature>
<dbReference type="InterPro" id="IPR016327">
    <property type="entry name" value="Alpha-defensin"/>
</dbReference>
<protein>
    <submittedName>
        <fullName evidence="11">Defensin-7</fullName>
    </submittedName>
</protein>
<dbReference type="Pfam" id="PF00879">
    <property type="entry name" value="Defensin_propep"/>
    <property type="match status" value="2"/>
</dbReference>
<name>A0A091DG78_FUKDA</name>
<evidence type="ECO:0000256" key="6">
    <source>
        <dbReference type="ARBA" id="ARBA00022940"/>
    </source>
</evidence>
<dbReference type="EMBL" id="KN122504">
    <property type="protein sequence ID" value="KFO30082.1"/>
    <property type="molecule type" value="Genomic_DNA"/>
</dbReference>
<dbReference type="GO" id="GO:0050829">
    <property type="term" value="P:defense response to Gram-negative bacterium"/>
    <property type="evidence" value="ECO:0007669"/>
    <property type="project" value="TreeGrafter"/>
</dbReference>
<dbReference type="PANTHER" id="PTHR11876:SF28">
    <property type="entry name" value="ALPHA-DEFENSIN 1"/>
    <property type="match status" value="1"/>
</dbReference>
<evidence type="ECO:0000256" key="3">
    <source>
        <dbReference type="ARBA" id="ARBA00022525"/>
    </source>
</evidence>
<keyword evidence="7" id="KW-0044">Antibiotic</keyword>
<keyword evidence="4" id="KW-0929">Antimicrobial</keyword>
<feature type="compositionally biased region" description="Basic and acidic residues" evidence="8">
    <location>
        <begin position="219"/>
        <end position="234"/>
    </location>
</feature>
<evidence type="ECO:0000313" key="12">
    <source>
        <dbReference type="Proteomes" id="UP000028990"/>
    </source>
</evidence>
<evidence type="ECO:0000256" key="1">
    <source>
        <dbReference type="ARBA" id="ARBA00004613"/>
    </source>
</evidence>
<sequence>MRTLTLLAAILLLALQAQAEPLPGRADQAEEEEQDAVMTFSGEESSALQDAGGACAFSAEGCITFTKTTLSNISKRNTVRKDKMSKVKIKELHPKGLPAMRTLALLAAILLLALQAQAQPLPENAEEALEQQQPRQEDQDVAIPSAEAESSALQDAEQDLSALCVNQDLADLCVNHKLGLRSICPNHNLFLSAPCFYYPSPHALCHGQDLDPIENKPSSLEERSSKKPDLKLQK</sequence>
<organism evidence="11 12">
    <name type="scientific">Fukomys damarensis</name>
    <name type="common">Damaraland mole rat</name>
    <name type="synonym">Cryptomys damarensis</name>
    <dbReference type="NCBI Taxonomy" id="885580"/>
    <lineage>
        <taxon>Eukaryota</taxon>
        <taxon>Metazoa</taxon>
        <taxon>Chordata</taxon>
        <taxon>Craniata</taxon>
        <taxon>Vertebrata</taxon>
        <taxon>Euteleostomi</taxon>
        <taxon>Mammalia</taxon>
        <taxon>Eutheria</taxon>
        <taxon>Euarchontoglires</taxon>
        <taxon>Glires</taxon>
        <taxon>Rodentia</taxon>
        <taxon>Hystricomorpha</taxon>
        <taxon>Bathyergidae</taxon>
        <taxon>Fukomys</taxon>
    </lineage>
</organism>
<evidence type="ECO:0000256" key="5">
    <source>
        <dbReference type="ARBA" id="ARBA00022729"/>
    </source>
</evidence>